<proteinExistence type="predicted"/>
<name>A0A242B0D9_ENTFC</name>
<reference evidence="2 3" key="1">
    <citation type="submission" date="2017-05" db="EMBL/GenBank/DDBJ databases">
        <title>The Genome Sequence of Enterococcus faecium 7H8_DIV0219.</title>
        <authorList>
            <consortium name="The Broad Institute Genomics Platform"/>
            <consortium name="The Broad Institute Genomic Center for Infectious Diseases"/>
            <person name="Earl A."/>
            <person name="Manson A."/>
            <person name="Schwartman J."/>
            <person name="Gilmore M."/>
            <person name="Abouelleil A."/>
            <person name="Cao P."/>
            <person name="Chapman S."/>
            <person name="Cusick C."/>
            <person name="Shea T."/>
            <person name="Young S."/>
            <person name="Neafsey D."/>
            <person name="Nusbaum C."/>
            <person name="Birren B."/>
        </authorList>
    </citation>
    <scope>NUCLEOTIDE SEQUENCE [LARGE SCALE GENOMIC DNA]</scope>
    <source>
        <strain evidence="2 3">7H8_DIV0219</strain>
    </source>
</reference>
<keyword evidence="1" id="KW-0812">Transmembrane</keyword>
<dbReference type="AlphaFoldDB" id="A0A242B0D9"/>
<evidence type="ECO:0000256" key="1">
    <source>
        <dbReference type="SAM" id="Phobius"/>
    </source>
</evidence>
<evidence type="ECO:0000313" key="3">
    <source>
        <dbReference type="Proteomes" id="UP000194885"/>
    </source>
</evidence>
<gene>
    <name evidence="2" type="ORF">A5810_002915</name>
</gene>
<feature type="transmembrane region" description="Helical" evidence="1">
    <location>
        <begin position="56"/>
        <end position="73"/>
    </location>
</feature>
<evidence type="ECO:0000313" key="2">
    <source>
        <dbReference type="EMBL" id="OTN86792.1"/>
    </source>
</evidence>
<protein>
    <submittedName>
        <fullName evidence="2">Conjugative transposon protein</fullName>
    </submittedName>
</protein>
<dbReference type="EMBL" id="NGKW01000010">
    <property type="protein sequence ID" value="OTN86792.1"/>
    <property type="molecule type" value="Genomic_DNA"/>
</dbReference>
<keyword evidence="1" id="KW-0472">Membrane</keyword>
<comment type="caution">
    <text evidence="2">The sequence shown here is derived from an EMBL/GenBank/DDBJ whole genome shotgun (WGS) entry which is preliminary data.</text>
</comment>
<keyword evidence="1" id="KW-1133">Transmembrane helix</keyword>
<dbReference type="Proteomes" id="UP000194885">
    <property type="component" value="Unassembled WGS sequence"/>
</dbReference>
<sequence length="74" mass="7957">MKKKLFRIVGMIAISLCAILLLLILIGTVAEATGLVDDTVKAGNLYSKYSLNNYQLDFLWIVHGIGCLGIGGMA</sequence>
<accession>A0A242B0D9</accession>
<organism evidence="2 3">
    <name type="scientific">Enterococcus faecium</name>
    <name type="common">Streptococcus faecium</name>
    <dbReference type="NCBI Taxonomy" id="1352"/>
    <lineage>
        <taxon>Bacteria</taxon>
        <taxon>Bacillati</taxon>
        <taxon>Bacillota</taxon>
        <taxon>Bacilli</taxon>
        <taxon>Lactobacillales</taxon>
        <taxon>Enterococcaceae</taxon>
        <taxon>Enterococcus</taxon>
    </lineage>
</organism>